<evidence type="ECO:0000313" key="3">
    <source>
        <dbReference type="EMBL" id="MBM7477475.1"/>
    </source>
</evidence>
<organism evidence="3 4">
    <name type="scientific">Oerskovia jenensis</name>
    <dbReference type="NCBI Taxonomy" id="162169"/>
    <lineage>
        <taxon>Bacteria</taxon>
        <taxon>Bacillati</taxon>
        <taxon>Actinomycetota</taxon>
        <taxon>Actinomycetes</taxon>
        <taxon>Micrococcales</taxon>
        <taxon>Cellulomonadaceae</taxon>
        <taxon>Oerskovia</taxon>
    </lineage>
</organism>
<evidence type="ECO:0000256" key="2">
    <source>
        <dbReference type="SAM" id="Phobius"/>
    </source>
</evidence>
<reference evidence="3 4" key="1">
    <citation type="submission" date="2021-01" db="EMBL/GenBank/DDBJ databases">
        <title>Sequencing the genomes of 1000 actinobacteria strains.</title>
        <authorList>
            <person name="Klenk H.-P."/>
        </authorList>
    </citation>
    <scope>NUCLEOTIDE SEQUENCE [LARGE SCALE GENOMIC DNA]</scope>
    <source>
        <strain evidence="3 4">DSM 46000</strain>
    </source>
</reference>
<name>A0ABS2LAP5_9CELL</name>
<feature type="compositionally biased region" description="Basic and acidic residues" evidence="1">
    <location>
        <begin position="1"/>
        <end position="11"/>
    </location>
</feature>
<gene>
    <name evidence="3" type="ORF">JOD49_000395</name>
</gene>
<keyword evidence="2" id="KW-0812">Transmembrane</keyword>
<evidence type="ECO:0000256" key="1">
    <source>
        <dbReference type="SAM" id="MobiDB-lite"/>
    </source>
</evidence>
<feature type="region of interest" description="Disordered" evidence="1">
    <location>
        <begin position="1"/>
        <end position="33"/>
    </location>
</feature>
<protein>
    <submittedName>
        <fullName evidence="3">Uncharacterized protein</fullName>
    </submittedName>
</protein>
<feature type="transmembrane region" description="Helical" evidence="2">
    <location>
        <begin position="35"/>
        <end position="63"/>
    </location>
</feature>
<proteinExistence type="predicted"/>
<dbReference type="RefSeq" id="WP_205305757.1">
    <property type="nucleotide sequence ID" value="NZ_BAAAVF010000024.1"/>
</dbReference>
<keyword evidence="4" id="KW-1185">Reference proteome</keyword>
<keyword evidence="2" id="KW-1133">Transmembrane helix</keyword>
<sequence length="78" mass="8477">MVSGTSDREISRALTGEPAKHLSRRPRSRASATGVGAWSVLLPGVVTWAFSAVVPVALAMLYVSWSDQRRTHSGEYFT</sequence>
<evidence type="ECO:0000313" key="4">
    <source>
        <dbReference type="Proteomes" id="UP000698059"/>
    </source>
</evidence>
<accession>A0ABS2LAP5</accession>
<keyword evidence="2" id="KW-0472">Membrane</keyword>
<comment type="caution">
    <text evidence="3">The sequence shown here is derived from an EMBL/GenBank/DDBJ whole genome shotgun (WGS) entry which is preliminary data.</text>
</comment>
<dbReference type="Proteomes" id="UP000698059">
    <property type="component" value="Unassembled WGS sequence"/>
</dbReference>
<dbReference type="EMBL" id="JAFBBO010000001">
    <property type="protein sequence ID" value="MBM7477475.1"/>
    <property type="molecule type" value="Genomic_DNA"/>
</dbReference>